<dbReference type="PANTHER" id="PTHR45831:SF2">
    <property type="entry name" value="LD24721P"/>
    <property type="match status" value="1"/>
</dbReference>
<evidence type="ECO:0000256" key="3">
    <source>
        <dbReference type="PROSITE-ProRule" id="PRU00339"/>
    </source>
</evidence>
<dbReference type="AlphaFoldDB" id="A0A9P5ZNG2"/>
<sequence>MPMPTTKLTATKAAKKLNPAGAEKLKAQGNALFAQRKWAGAHAKCSEATEQDDTNPVYWADRAACNLETKDYLEACTDAGTAIDLDPTYAKAWGRLGAAQRAVANYEGSISAYKKALEALPSGDNMTPADKKLEEQFTNALELVLEEQKNSPRKSNAVMIGAEKATDLDDALPWNRAENTAEELHEAENRDSMVDSWCIRELKEGVAIMNLLTSATTDNQRATTGGKNALAHIVGGLIRDQRTFFERFPLQVRLELNAKKAWDCSTAVVKKERKERLETQSWNVVCESLYTTIWVWILRSARKREFSKAAEYYTKSAESFPEDDEKRVYSPTLALEALWGREAPVKETLPVVEKAKKSIPKMKKIWEHSAMSKRRDASITLMLQFEKQVRKALKSGRMTIDGVAKRQMP</sequence>
<evidence type="ECO:0000313" key="5">
    <source>
        <dbReference type="Proteomes" id="UP000807025"/>
    </source>
</evidence>
<dbReference type="InterPro" id="IPR011990">
    <property type="entry name" value="TPR-like_helical_dom_sf"/>
</dbReference>
<dbReference type="GO" id="GO:0072380">
    <property type="term" value="C:TRC complex"/>
    <property type="evidence" value="ECO:0007669"/>
    <property type="project" value="TreeGrafter"/>
</dbReference>
<accession>A0A9P5ZNG2</accession>
<protein>
    <submittedName>
        <fullName evidence="4">TPR-like protein</fullName>
    </submittedName>
</protein>
<dbReference type="InterPro" id="IPR047150">
    <property type="entry name" value="SGT"/>
</dbReference>
<evidence type="ECO:0000256" key="2">
    <source>
        <dbReference type="ARBA" id="ARBA00022803"/>
    </source>
</evidence>
<dbReference type="Proteomes" id="UP000807025">
    <property type="component" value="Unassembled WGS sequence"/>
</dbReference>
<dbReference type="EMBL" id="MU154634">
    <property type="protein sequence ID" value="KAF9490736.1"/>
    <property type="molecule type" value="Genomic_DNA"/>
</dbReference>
<dbReference type="SUPFAM" id="SSF48452">
    <property type="entry name" value="TPR-like"/>
    <property type="match status" value="1"/>
</dbReference>
<organism evidence="4 5">
    <name type="scientific">Pleurotus eryngii</name>
    <name type="common">Boletus of the steppes</name>
    <dbReference type="NCBI Taxonomy" id="5323"/>
    <lineage>
        <taxon>Eukaryota</taxon>
        <taxon>Fungi</taxon>
        <taxon>Dikarya</taxon>
        <taxon>Basidiomycota</taxon>
        <taxon>Agaricomycotina</taxon>
        <taxon>Agaricomycetes</taxon>
        <taxon>Agaricomycetidae</taxon>
        <taxon>Agaricales</taxon>
        <taxon>Pleurotineae</taxon>
        <taxon>Pleurotaceae</taxon>
        <taxon>Pleurotus</taxon>
    </lineage>
</organism>
<keyword evidence="5" id="KW-1185">Reference proteome</keyword>
<gene>
    <name evidence="4" type="ORF">BDN71DRAFT_1510995</name>
</gene>
<dbReference type="OrthoDB" id="2423701at2759"/>
<keyword evidence="1" id="KW-0677">Repeat</keyword>
<comment type="caution">
    <text evidence="4">The sequence shown here is derived from an EMBL/GenBank/DDBJ whole genome shotgun (WGS) entry which is preliminary data.</text>
</comment>
<dbReference type="SMART" id="SM00028">
    <property type="entry name" value="TPR"/>
    <property type="match status" value="3"/>
</dbReference>
<dbReference type="InterPro" id="IPR019734">
    <property type="entry name" value="TPR_rpt"/>
</dbReference>
<dbReference type="GO" id="GO:0060090">
    <property type="term" value="F:molecular adaptor activity"/>
    <property type="evidence" value="ECO:0007669"/>
    <property type="project" value="TreeGrafter"/>
</dbReference>
<reference evidence="4" key="1">
    <citation type="submission" date="2020-11" db="EMBL/GenBank/DDBJ databases">
        <authorList>
            <consortium name="DOE Joint Genome Institute"/>
            <person name="Ahrendt S."/>
            <person name="Riley R."/>
            <person name="Andreopoulos W."/>
            <person name="Labutti K."/>
            <person name="Pangilinan J."/>
            <person name="Ruiz-Duenas F.J."/>
            <person name="Barrasa J.M."/>
            <person name="Sanchez-Garcia M."/>
            <person name="Camarero S."/>
            <person name="Miyauchi S."/>
            <person name="Serrano A."/>
            <person name="Linde D."/>
            <person name="Babiker R."/>
            <person name="Drula E."/>
            <person name="Ayuso-Fernandez I."/>
            <person name="Pacheco R."/>
            <person name="Padilla G."/>
            <person name="Ferreira P."/>
            <person name="Barriuso J."/>
            <person name="Kellner H."/>
            <person name="Castanera R."/>
            <person name="Alfaro M."/>
            <person name="Ramirez L."/>
            <person name="Pisabarro A.G."/>
            <person name="Kuo A."/>
            <person name="Tritt A."/>
            <person name="Lipzen A."/>
            <person name="He G."/>
            <person name="Yan M."/>
            <person name="Ng V."/>
            <person name="Cullen D."/>
            <person name="Martin F."/>
            <person name="Rosso M.-N."/>
            <person name="Henrissat B."/>
            <person name="Hibbett D."/>
            <person name="Martinez A.T."/>
            <person name="Grigoriev I.V."/>
        </authorList>
    </citation>
    <scope>NUCLEOTIDE SEQUENCE</scope>
    <source>
        <strain evidence="4">ATCC 90797</strain>
    </source>
</reference>
<feature type="repeat" description="TPR" evidence="3">
    <location>
        <begin position="90"/>
        <end position="123"/>
    </location>
</feature>
<keyword evidence="2 3" id="KW-0802">TPR repeat</keyword>
<name>A0A9P5ZNG2_PLEER</name>
<dbReference type="PANTHER" id="PTHR45831">
    <property type="entry name" value="LD24721P"/>
    <property type="match status" value="1"/>
</dbReference>
<dbReference type="GO" id="GO:0016020">
    <property type="term" value="C:membrane"/>
    <property type="evidence" value="ECO:0007669"/>
    <property type="project" value="TreeGrafter"/>
</dbReference>
<dbReference type="PROSITE" id="PS50005">
    <property type="entry name" value="TPR"/>
    <property type="match status" value="1"/>
</dbReference>
<dbReference type="GO" id="GO:0006620">
    <property type="term" value="P:post-translational protein targeting to endoplasmic reticulum membrane"/>
    <property type="evidence" value="ECO:0007669"/>
    <property type="project" value="TreeGrafter"/>
</dbReference>
<evidence type="ECO:0000313" key="4">
    <source>
        <dbReference type="EMBL" id="KAF9490736.1"/>
    </source>
</evidence>
<dbReference type="Gene3D" id="1.25.40.10">
    <property type="entry name" value="Tetratricopeptide repeat domain"/>
    <property type="match status" value="1"/>
</dbReference>
<proteinExistence type="predicted"/>
<evidence type="ECO:0000256" key="1">
    <source>
        <dbReference type="ARBA" id="ARBA00022737"/>
    </source>
</evidence>